<comment type="caution">
    <text evidence="1">The sequence shown here is derived from an EMBL/GenBank/DDBJ whole genome shotgun (WGS) entry which is preliminary data.</text>
</comment>
<evidence type="ECO:0000313" key="2">
    <source>
        <dbReference type="Proteomes" id="UP000324222"/>
    </source>
</evidence>
<evidence type="ECO:0000313" key="1">
    <source>
        <dbReference type="EMBL" id="MPC82161.1"/>
    </source>
</evidence>
<dbReference type="Proteomes" id="UP000324222">
    <property type="component" value="Unassembled WGS sequence"/>
</dbReference>
<name>A0A5B7I9P8_PORTR</name>
<accession>A0A5B7I9P8</accession>
<keyword evidence="2" id="KW-1185">Reference proteome</keyword>
<dbReference type="AlphaFoldDB" id="A0A5B7I9P8"/>
<organism evidence="1 2">
    <name type="scientific">Portunus trituberculatus</name>
    <name type="common">Swimming crab</name>
    <name type="synonym">Neptunus trituberculatus</name>
    <dbReference type="NCBI Taxonomy" id="210409"/>
    <lineage>
        <taxon>Eukaryota</taxon>
        <taxon>Metazoa</taxon>
        <taxon>Ecdysozoa</taxon>
        <taxon>Arthropoda</taxon>
        <taxon>Crustacea</taxon>
        <taxon>Multicrustacea</taxon>
        <taxon>Malacostraca</taxon>
        <taxon>Eumalacostraca</taxon>
        <taxon>Eucarida</taxon>
        <taxon>Decapoda</taxon>
        <taxon>Pleocyemata</taxon>
        <taxon>Brachyura</taxon>
        <taxon>Eubrachyura</taxon>
        <taxon>Portunoidea</taxon>
        <taxon>Portunidae</taxon>
        <taxon>Portuninae</taxon>
        <taxon>Portunus</taxon>
    </lineage>
</organism>
<sequence length="116" mass="13113">MRFSVLYFMCVVVDSPIRVLERKGSARAVLRSNSARNTINFDLPPERPCLVSSLKEFLGERTAGDFLVRPVNVFPARYNIFRACLNLSQAHVGPFHCTMEPLLANLNRMHNLSSTC</sequence>
<proteinExistence type="predicted"/>
<reference evidence="1 2" key="1">
    <citation type="submission" date="2019-05" db="EMBL/GenBank/DDBJ databases">
        <title>Another draft genome of Portunus trituberculatus and its Hox gene families provides insights of decapod evolution.</title>
        <authorList>
            <person name="Jeong J.-H."/>
            <person name="Song I."/>
            <person name="Kim S."/>
            <person name="Choi T."/>
            <person name="Kim D."/>
            <person name="Ryu S."/>
            <person name="Kim W."/>
        </authorList>
    </citation>
    <scope>NUCLEOTIDE SEQUENCE [LARGE SCALE GENOMIC DNA]</scope>
    <source>
        <tissue evidence="1">Muscle</tissue>
    </source>
</reference>
<protein>
    <submittedName>
        <fullName evidence="1">Uncharacterized protein</fullName>
    </submittedName>
</protein>
<gene>
    <name evidence="1" type="ORF">E2C01_076808</name>
</gene>
<dbReference type="EMBL" id="VSRR010059003">
    <property type="protein sequence ID" value="MPC82161.1"/>
    <property type="molecule type" value="Genomic_DNA"/>
</dbReference>